<keyword evidence="5 7" id="KW-0472">Membrane</keyword>
<comment type="subcellular location">
    <subcellularLocation>
        <location evidence="1">Membrane</location>
        <topology evidence="1">Multi-pass membrane protein</topology>
    </subcellularLocation>
</comment>
<evidence type="ECO:0008006" key="10">
    <source>
        <dbReference type="Google" id="ProtNLM"/>
    </source>
</evidence>
<keyword evidence="4 7" id="KW-1133">Transmembrane helix</keyword>
<organism evidence="8 9">
    <name type="scientific">Asparagus officinalis</name>
    <name type="common">Garden asparagus</name>
    <dbReference type="NCBI Taxonomy" id="4686"/>
    <lineage>
        <taxon>Eukaryota</taxon>
        <taxon>Viridiplantae</taxon>
        <taxon>Streptophyta</taxon>
        <taxon>Embryophyta</taxon>
        <taxon>Tracheophyta</taxon>
        <taxon>Spermatophyta</taxon>
        <taxon>Magnoliopsida</taxon>
        <taxon>Liliopsida</taxon>
        <taxon>Asparagales</taxon>
        <taxon>Asparagaceae</taxon>
        <taxon>Asparagoideae</taxon>
        <taxon>Asparagus</taxon>
    </lineage>
</organism>
<dbReference type="GO" id="GO:0016020">
    <property type="term" value="C:membrane"/>
    <property type="evidence" value="ECO:0007669"/>
    <property type="project" value="UniProtKB-SubCell"/>
</dbReference>
<name>A0A5P1E9F4_ASPOF</name>
<dbReference type="Pfam" id="PF00335">
    <property type="entry name" value="Tetraspanin"/>
    <property type="match status" value="1"/>
</dbReference>
<feature type="transmembrane region" description="Helical" evidence="7">
    <location>
        <begin position="264"/>
        <end position="284"/>
    </location>
</feature>
<gene>
    <name evidence="8" type="ORF">A4U43_C07F5000</name>
</gene>
<dbReference type="GO" id="GO:0035265">
    <property type="term" value="P:organ growth"/>
    <property type="evidence" value="ECO:0007669"/>
    <property type="project" value="EnsemblPlants"/>
</dbReference>
<evidence type="ECO:0000256" key="7">
    <source>
        <dbReference type="SAM" id="Phobius"/>
    </source>
</evidence>
<dbReference type="EMBL" id="CM007387">
    <property type="protein sequence ID" value="ONK62526.1"/>
    <property type="molecule type" value="Genomic_DNA"/>
</dbReference>
<evidence type="ECO:0000256" key="3">
    <source>
        <dbReference type="ARBA" id="ARBA00022692"/>
    </source>
</evidence>
<accession>A0A5P1E9F4</accession>
<evidence type="ECO:0000256" key="5">
    <source>
        <dbReference type="ARBA" id="ARBA00023136"/>
    </source>
</evidence>
<evidence type="ECO:0000256" key="2">
    <source>
        <dbReference type="ARBA" id="ARBA00006840"/>
    </source>
</evidence>
<evidence type="ECO:0000313" key="8">
    <source>
        <dbReference type="EMBL" id="ONK62526.1"/>
    </source>
</evidence>
<keyword evidence="9" id="KW-1185">Reference proteome</keyword>
<comment type="similarity">
    <text evidence="2">Belongs to the tetraspanin (TM4SF) family.</text>
</comment>
<evidence type="ECO:0000256" key="1">
    <source>
        <dbReference type="ARBA" id="ARBA00004141"/>
    </source>
</evidence>
<protein>
    <recommendedName>
        <fullName evidence="10">Tetraspanin</fullName>
    </recommendedName>
</protein>
<sequence>MSGRNQTKQTKAERTFLPTPKKPSSKKSRKQRIRKRKTKNMHRFSNSLIGYLNLLSLLASIPIIGGALWFARSSATCESTLQTPLLILGFVILLVSLAGFVGGCFNVACALWFYLFVMLLLIAALLCVTVFGFAVTGGGGGTQVAGRVYKEYKLEDYSGWLRKRISEDRYWRAARSCVVGSKACAQIASWTPLDYLQRDLTPIQSGCCKPPTSCTYGTTMPMATTQDEDCYRWNNDATILCYGCDSCKAGVLEQVRMDWHKLSILNVVVLIFLIGVYSIGCCAFRNAQRHESDYPYGHNHMSKVNPRWDYYWWRRWRDRRDQLY</sequence>
<dbReference type="Gramene" id="ONK62526">
    <property type="protein sequence ID" value="ONK62526"/>
    <property type="gene ID" value="A4U43_C07F5000"/>
</dbReference>
<dbReference type="GO" id="GO:0009734">
    <property type="term" value="P:auxin-activated signaling pathway"/>
    <property type="evidence" value="ECO:0007669"/>
    <property type="project" value="InterPro"/>
</dbReference>
<feature type="region of interest" description="Disordered" evidence="6">
    <location>
        <begin position="1"/>
        <end position="38"/>
    </location>
</feature>
<dbReference type="InterPro" id="IPR018499">
    <property type="entry name" value="Tetraspanin/Peripherin"/>
</dbReference>
<dbReference type="AlphaFoldDB" id="A0A5P1E9F4"/>
<evidence type="ECO:0000256" key="6">
    <source>
        <dbReference type="SAM" id="MobiDB-lite"/>
    </source>
</evidence>
<reference evidence="9" key="1">
    <citation type="journal article" date="2017" name="Nat. Commun.">
        <title>The asparagus genome sheds light on the origin and evolution of a young Y chromosome.</title>
        <authorList>
            <person name="Harkess A."/>
            <person name="Zhou J."/>
            <person name="Xu C."/>
            <person name="Bowers J.E."/>
            <person name="Van der Hulst R."/>
            <person name="Ayyampalayam S."/>
            <person name="Mercati F."/>
            <person name="Riccardi P."/>
            <person name="McKain M.R."/>
            <person name="Kakrana A."/>
            <person name="Tang H."/>
            <person name="Ray J."/>
            <person name="Groenendijk J."/>
            <person name="Arikit S."/>
            <person name="Mathioni S.M."/>
            <person name="Nakano M."/>
            <person name="Shan H."/>
            <person name="Telgmann-Rauber A."/>
            <person name="Kanno A."/>
            <person name="Yue Z."/>
            <person name="Chen H."/>
            <person name="Li W."/>
            <person name="Chen Y."/>
            <person name="Xu X."/>
            <person name="Zhang Y."/>
            <person name="Luo S."/>
            <person name="Chen H."/>
            <person name="Gao J."/>
            <person name="Mao Z."/>
            <person name="Pires J.C."/>
            <person name="Luo M."/>
            <person name="Kudrna D."/>
            <person name="Wing R.A."/>
            <person name="Meyers B.C."/>
            <person name="Yi K."/>
            <person name="Kong H."/>
            <person name="Lavrijsen P."/>
            <person name="Sunseri F."/>
            <person name="Falavigna A."/>
            <person name="Ye Y."/>
            <person name="Leebens-Mack J.H."/>
            <person name="Chen G."/>
        </authorList>
    </citation>
    <scope>NUCLEOTIDE SEQUENCE [LARGE SCALE GENOMIC DNA]</scope>
    <source>
        <strain evidence="9">cv. DH0086</strain>
    </source>
</reference>
<dbReference type="OMA" id="WWRWLHD"/>
<feature type="transmembrane region" description="Helical" evidence="7">
    <location>
        <begin position="48"/>
        <end position="71"/>
    </location>
</feature>
<proteinExistence type="inferred from homology"/>
<feature type="transmembrane region" description="Helical" evidence="7">
    <location>
        <begin position="83"/>
        <end position="105"/>
    </location>
</feature>
<keyword evidence="3 7" id="KW-0812">Transmembrane</keyword>
<feature type="transmembrane region" description="Helical" evidence="7">
    <location>
        <begin position="112"/>
        <end position="135"/>
    </location>
</feature>
<evidence type="ECO:0000313" key="9">
    <source>
        <dbReference type="Proteomes" id="UP000243459"/>
    </source>
</evidence>
<dbReference type="PRINTS" id="PR00259">
    <property type="entry name" value="TMFOUR"/>
</dbReference>
<dbReference type="Proteomes" id="UP000243459">
    <property type="component" value="Chromosome 7"/>
</dbReference>
<evidence type="ECO:0000256" key="4">
    <source>
        <dbReference type="ARBA" id="ARBA00022989"/>
    </source>
</evidence>
<feature type="compositionally biased region" description="Basic residues" evidence="6">
    <location>
        <begin position="23"/>
        <end position="38"/>
    </location>
</feature>
<dbReference type="InterPro" id="IPR044991">
    <property type="entry name" value="TET_plant"/>
</dbReference>
<dbReference type="OrthoDB" id="620353at2759"/>
<dbReference type="PANTHER" id="PTHR32191">
    <property type="entry name" value="TETRASPANIN-8-RELATED"/>
    <property type="match status" value="1"/>
</dbReference>